<keyword evidence="1" id="KW-0143">Chaperone</keyword>
<name>A0A2T6ZNL9_TUBBO</name>
<dbReference type="GO" id="GO:0016020">
    <property type="term" value="C:membrane"/>
    <property type="evidence" value="ECO:0007669"/>
    <property type="project" value="TreeGrafter"/>
</dbReference>
<dbReference type="Gene3D" id="3.10.20.90">
    <property type="entry name" value="Phosphatidylinositol 3-kinase Catalytic Subunit, Chain A, domain 1"/>
    <property type="match status" value="1"/>
</dbReference>
<dbReference type="STRING" id="42251.A0A2T6ZNL9"/>
<protein>
    <submittedName>
        <fullName evidence="4">BAG domain-domain-containing protein</fullName>
    </submittedName>
</protein>
<sequence>MRRFFGRPQGLSEEAYIVTEREVHKGPLISGVENPDPDRSDDYVMVKHGTKEYMVSYPVGAITSGIVTVGAVRDQCVGLTGVEPERVSLSCGGKILREDAAPLSSLGIGHAARILCVASKATSTSPTGSEPAVIVDSLDSATPSKSKKKRSKKKTRPASPLPPSPAPSPQPEIKKLLLTPFQQIEAVWEGIIANLHPLVNDFLQNPPADADKRADAHRSLTETMMGELLKLDSVETGEPEVRARRKEVVKQIQATLDSLDAILKPT</sequence>
<dbReference type="SUPFAM" id="SSF63491">
    <property type="entry name" value="BAG domain"/>
    <property type="match status" value="1"/>
</dbReference>
<feature type="domain" description="BAG" evidence="3">
    <location>
        <begin position="183"/>
        <end position="263"/>
    </location>
</feature>
<evidence type="ECO:0000256" key="2">
    <source>
        <dbReference type="SAM" id="MobiDB-lite"/>
    </source>
</evidence>
<dbReference type="SUPFAM" id="SSF54236">
    <property type="entry name" value="Ubiquitin-like"/>
    <property type="match status" value="1"/>
</dbReference>
<dbReference type="OrthoDB" id="417450at2759"/>
<reference evidence="4 5" key="1">
    <citation type="submission" date="2017-04" db="EMBL/GenBank/DDBJ databases">
        <title>Draft genome sequence of Tuber borchii Vittad., a whitish edible truffle.</title>
        <authorList>
            <consortium name="DOE Joint Genome Institute"/>
            <person name="Murat C."/>
            <person name="Kuo A."/>
            <person name="Barry K.W."/>
            <person name="Clum A."/>
            <person name="Dockter R.B."/>
            <person name="Fauchery L."/>
            <person name="Iotti M."/>
            <person name="Kohler A."/>
            <person name="Labutti K."/>
            <person name="Lindquist E.A."/>
            <person name="Lipzen A."/>
            <person name="Ohm R.A."/>
            <person name="Wang M."/>
            <person name="Grigoriev I.V."/>
            <person name="Zambonelli A."/>
            <person name="Martin F.M."/>
        </authorList>
    </citation>
    <scope>NUCLEOTIDE SEQUENCE [LARGE SCALE GENOMIC DNA]</scope>
    <source>
        <strain evidence="4 5">Tbo3840</strain>
    </source>
</reference>
<feature type="region of interest" description="Disordered" evidence="2">
    <location>
        <begin position="121"/>
        <end position="172"/>
    </location>
</feature>
<feature type="compositionally biased region" description="Pro residues" evidence="2">
    <location>
        <begin position="159"/>
        <end position="170"/>
    </location>
</feature>
<evidence type="ECO:0000259" key="3">
    <source>
        <dbReference type="PROSITE" id="PS51035"/>
    </source>
</evidence>
<organism evidence="4 5">
    <name type="scientific">Tuber borchii</name>
    <name type="common">White truffle</name>
    <dbReference type="NCBI Taxonomy" id="42251"/>
    <lineage>
        <taxon>Eukaryota</taxon>
        <taxon>Fungi</taxon>
        <taxon>Dikarya</taxon>
        <taxon>Ascomycota</taxon>
        <taxon>Pezizomycotina</taxon>
        <taxon>Pezizomycetes</taxon>
        <taxon>Pezizales</taxon>
        <taxon>Tuberaceae</taxon>
        <taxon>Tuber</taxon>
    </lineage>
</organism>
<dbReference type="InterPro" id="IPR003103">
    <property type="entry name" value="BAG_domain"/>
</dbReference>
<dbReference type="EMBL" id="NESQ01000165">
    <property type="protein sequence ID" value="PUU77067.1"/>
    <property type="molecule type" value="Genomic_DNA"/>
</dbReference>
<dbReference type="Gene3D" id="1.20.58.120">
    <property type="entry name" value="BAG domain"/>
    <property type="match status" value="1"/>
</dbReference>
<keyword evidence="5" id="KW-1185">Reference proteome</keyword>
<evidence type="ECO:0000313" key="5">
    <source>
        <dbReference type="Proteomes" id="UP000244722"/>
    </source>
</evidence>
<dbReference type="Proteomes" id="UP000244722">
    <property type="component" value="Unassembled WGS sequence"/>
</dbReference>
<evidence type="ECO:0000256" key="1">
    <source>
        <dbReference type="ARBA" id="ARBA00023186"/>
    </source>
</evidence>
<gene>
    <name evidence="4" type="ORF">B9Z19DRAFT_1128835</name>
</gene>
<dbReference type="GO" id="GO:0051087">
    <property type="term" value="F:protein-folding chaperone binding"/>
    <property type="evidence" value="ECO:0007669"/>
    <property type="project" value="InterPro"/>
</dbReference>
<dbReference type="GO" id="GO:0005634">
    <property type="term" value="C:nucleus"/>
    <property type="evidence" value="ECO:0007669"/>
    <property type="project" value="TreeGrafter"/>
</dbReference>
<dbReference type="PANTHER" id="PTHR12329">
    <property type="entry name" value="BCL2-ASSOCIATED ATHANOGENE"/>
    <property type="match status" value="1"/>
</dbReference>
<feature type="compositionally biased region" description="Basic residues" evidence="2">
    <location>
        <begin position="145"/>
        <end position="156"/>
    </location>
</feature>
<dbReference type="InterPro" id="IPR039773">
    <property type="entry name" value="BAG_chaperone_regulator"/>
</dbReference>
<dbReference type="InterPro" id="IPR029071">
    <property type="entry name" value="Ubiquitin-like_domsf"/>
</dbReference>
<dbReference type="SMART" id="SM00264">
    <property type="entry name" value="BAG"/>
    <property type="match status" value="1"/>
</dbReference>
<accession>A0A2T6ZNL9</accession>
<dbReference type="PROSITE" id="PS51035">
    <property type="entry name" value="BAG"/>
    <property type="match status" value="1"/>
</dbReference>
<dbReference type="AlphaFoldDB" id="A0A2T6ZNL9"/>
<dbReference type="PANTHER" id="PTHR12329:SF16">
    <property type="entry name" value="BAG FAMILY MOLECULAR CHAPERONE REGULATOR 1"/>
    <property type="match status" value="1"/>
</dbReference>
<dbReference type="GO" id="GO:0005829">
    <property type="term" value="C:cytosol"/>
    <property type="evidence" value="ECO:0007669"/>
    <property type="project" value="TreeGrafter"/>
</dbReference>
<dbReference type="Pfam" id="PF02179">
    <property type="entry name" value="BAG"/>
    <property type="match status" value="1"/>
</dbReference>
<evidence type="ECO:0000313" key="4">
    <source>
        <dbReference type="EMBL" id="PUU77067.1"/>
    </source>
</evidence>
<dbReference type="InterPro" id="IPR036533">
    <property type="entry name" value="BAG_dom_sf"/>
</dbReference>
<proteinExistence type="predicted"/>
<dbReference type="GO" id="GO:0050821">
    <property type="term" value="P:protein stabilization"/>
    <property type="evidence" value="ECO:0007669"/>
    <property type="project" value="TreeGrafter"/>
</dbReference>
<dbReference type="GO" id="GO:0000774">
    <property type="term" value="F:adenyl-nucleotide exchange factor activity"/>
    <property type="evidence" value="ECO:0007669"/>
    <property type="project" value="TreeGrafter"/>
</dbReference>
<comment type="caution">
    <text evidence="4">The sequence shown here is derived from an EMBL/GenBank/DDBJ whole genome shotgun (WGS) entry which is preliminary data.</text>
</comment>